<dbReference type="InterPro" id="IPR021937">
    <property type="entry name" value="DUF3551"/>
</dbReference>
<dbReference type="Pfam" id="PF12071">
    <property type="entry name" value="DUF3551"/>
    <property type="match status" value="1"/>
</dbReference>
<organism evidence="2 3">
    <name type="scientific">Bradyrhizobium lablabi</name>
    <dbReference type="NCBI Taxonomy" id="722472"/>
    <lineage>
        <taxon>Bacteria</taxon>
        <taxon>Pseudomonadati</taxon>
        <taxon>Pseudomonadota</taxon>
        <taxon>Alphaproteobacteria</taxon>
        <taxon>Hyphomicrobiales</taxon>
        <taxon>Nitrobacteraceae</taxon>
        <taxon>Bradyrhizobium</taxon>
    </lineage>
</organism>
<accession>A0A1M6X6T0</accession>
<dbReference type="EMBL" id="FNTI01000001">
    <property type="protein sequence ID" value="SEC94247.1"/>
    <property type="molecule type" value="Genomic_DNA"/>
</dbReference>
<dbReference type="AlphaFoldDB" id="A0A1M6X6T0"/>
<feature type="chain" id="PRO_5030031569" description="DUF3551 domain-containing protein" evidence="1">
    <location>
        <begin position="31"/>
        <end position="100"/>
    </location>
</feature>
<evidence type="ECO:0000313" key="3">
    <source>
        <dbReference type="Proteomes" id="UP000183208"/>
    </source>
</evidence>
<protein>
    <recommendedName>
        <fullName evidence="4">DUF3551 domain-containing protein</fullName>
    </recommendedName>
</protein>
<sequence>MNAFAKLIAPAAALIATATFGALTTSTATAGEFCRQDVTGHMTSCGFSTMEQCQAASAGIGGDCFRDPNLAATNPTDTHNAFAYQPNVRVTKHPRTPVNQ</sequence>
<name>A0A1M6X6T0_9BRAD</name>
<reference evidence="2 3" key="1">
    <citation type="submission" date="2016-10" db="EMBL/GenBank/DDBJ databases">
        <authorList>
            <person name="de Groot N.N."/>
        </authorList>
    </citation>
    <scope>NUCLEOTIDE SEQUENCE [LARGE SCALE GENOMIC DNA]</scope>
    <source>
        <strain evidence="2 3">GAS522</strain>
    </source>
</reference>
<gene>
    <name evidence="2" type="ORF">SAMN05444171_2640</name>
</gene>
<evidence type="ECO:0008006" key="4">
    <source>
        <dbReference type="Google" id="ProtNLM"/>
    </source>
</evidence>
<evidence type="ECO:0000256" key="1">
    <source>
        <dbReference type="SAM" id="SignalP"/>
    </source>
</evidence>
<keyword evidence="1" id="KW-0732">Signal</keyword>
<feature type="signal peptide" evidence="1">
    <location>
        <begin position="1"/>
        <end position="30"/>
    </location>
</feature>
<evidence type="ECO:0000313" key="2">
    <source>
        <dbReference type="EMBL" id="SEC94247.1"/>
    </source>
</evidence>
<proteinExistence type="predicted"/>
<dbReference type="Proteomes" id="UP000183208">
    <property type="component" value="Unassembled WGS sequence"/>
</dbReference>